<dbReference type="SUPFAM" id="SSF46955">
    <property type="entry name" value="Putative DNA-binding domain"/>
    <property type="match status" value="1"/>
</dbReference>
<name>A0A239U3Z5_9FIRM</name>
<dbReference type="PRINTS" id="PR00040">
    <property type="entry name" value="HTHMERR"/>
</dbReference>
<dbReference type="Gene3D" id="1.10.1660.10">
    <property type="match status" value="1"/>
</dbReference>
<dbReference type="GeneID" id="78507923"/>
<dbReference type="GO" id="GO:0003677">
    <property type="term" value="F:DNA binding"/>
    <property type="evidence" value="ECO:0007669"/>
    <property type="project" value="UniProtKB-KW"/>
</dbReference>
<dbReference type="PANTHER" id="PTHR30204">
    <property type="entry name" value="REDOX-CYCLING DRUG-SENSING TRANSCRIPTIONAL ACTIVATOR SOXR"/>
    <property type="match status" value="1"/>
</dbReference>
<protein>
    <submittedName>
        <fullName evidence="3">HTH-type transcriptional regulator AdhR</fullName>
    </submittedName>
</protein>
<dbReference type="Pfam" id="PF13411">
    <property type="entry name" value="MerR_1"/>
    <property type="match status" value="1"/>
</dbReference>
<accession>A0A239U3Z5</accession>
<evidence type="ECO:0000259" key="2">
    <source>
        <dbReference type="PROSITE" id="PS50937"/>
    </source>
</evidence>
<dbReference type="GO" id="GO:0003700">
    <property type="term" value="F:DNA-binding transcription factor activity"/>
    <property type="evidence" value="ECO:0007669"/>
    <property type="project" value="InterPro"/>
</dbReference>
<dbReference type="SMART" id="SM00422">
    <property type="entry name" value="HTH_MERR"/>
    <property type="match status" value="1"/>
</dbReference>
<dbReference type="AlphaFoldDB" id="A0A239U3Z5"/>
<dbReference type="EMBL" id="LT906446">
    <property type="protein sequence ID" value="SNV04148.1"/>
    <property type="molecule type" value="Genomic_DNA"/>
</dbReference>
<evidence type="ECO:0000256" key="1">
    <source>
        <dbReference type="ARBA" id="ARBA00023125"/>
    </source>
</evidence>
<dbReference type="CDD" id="cd01109">
    <property type="entry name" value="HTH_YyaN"/>
    <property type="match status" value="1"/>
</dbReference>
<keyword evidence="1" id="KW-0238">DNA-binding</keyword>
<dbReference type="PROSITE" id="PS50937">
    <property type="entry name" value="HTH_MERR_2"/>
    <property type="match status" value="1"/>
</dbReference>
<feature type="domain" description="HTH merR-type" evidence="2">
    <location>
        <begin position="2"/>
        <end position="70"/>
    </location>
</feature>
<dbReference type="Proteomes" id="UP000215383">
    <property type="component" value="Chromosome 1"/>
</dbReference>
<gene>
    <name evidence="3" type="primary">adhR_4</name>
    <name evidence="3" type="ORF">SAMEA4364220_01936</name>
</gene>
<evidence type="ECO:0000313" key="4">
    <source>
        <dbReference type="Proteomes" id="UP000215383"/>
    </source>
</evidence>
<dbReference type="PROSITE" id="PS00552">
    <property type="entry name" value="HTH_MERR_1"/>
    <property type="match status" value="1"/>
</dbReference>
<sequence length="137" mass="16289">MTYTISEFAKKLGLTAYTLRYYEKEGLLPFVERINGRRVFKDEDFTLVRTLICLKHTGMPIREIKEYMDLCQRGDCTLEQRHNIILKQKDLLEKKICSLQRNLEVLKHKEEYYQKAIEAGTENIDGLDEILWRNEKG</sequence>
<organism evidence="3 4">
    <name type="scientific">Megamonas hypermegale</name>
    <dbReference type="NCBI Taxonomy" id="158847"/>
    <lineage>
        <taxon>Bacteria</taxon>
        <taxon>Bacillati</taxon>
        <taxon>Bacillota</taxon>
        <taxon>Negativicutes</taxon>
        <taxon>Selenomonadales</taxon>
        <taxon>Selenomonadaceae</taxon>
        <taxon>Megamonas</taxon>
    </lineage>
</organism>
<dbReference type="InterPro" id="IPR009061">
    <property type="entry name" value="DNA-bd_dom_put_sf"/>
</dbReference>
<dbReference type="InterPro" id="IPR047057">
    <property type="entry name" value="MerR_fam"/>
</dbReference>
<proteinExistence type="predicted"/>
<evidence type="ECO:0000313" key="3">
    <source>
        <dbReference type="EMBL" id="SNV04148.1"/>
    </source>
</evidence>
<reference evidence="3 4" key="1">
    <citation type="submission" date="2017-06" db="EMBL/GenBank/DDBJ databases">
        <authorList>
            <consortium name="Pathogen Informatics"/>
        </authorList>
    </citation>
    <scope>NUCLEOTIDE SEQUENCE [LARGE SCALE GENOMIC DNA]</scope>
    <source>
        <strain evidence="3 4">NCTC10570</strain>
    </source>
</reference>
<dbReference type="InterPro" id="IPR000551">
    <property type="entry name" value="MerR-type_HTH_dom"/>
</dbReference>
<keyword evidence="4" id="KW-1185">Reference proteome</keyword>
<dbReference type="RefSeq" id="WP_027889089.1">
    <property type="nucleotide sequence ID" value="NZ_LT906446.1"/>
</dbReference>
<dbReference type="eggNOG" id="COG0789">
    <property type="taxonomic scope" value="Bacteria"/>
</dbReference>
<dbReference type="PANTHER" id="PTHR30204:SF82">
    <property type="entry name" value="TRANSCRIPTIONAL REGULATOR, MERR FAMILY"/>
    <property type="match status" value="1"/>
</dbReference>